<feature type="transmembrane region" description="Helical" evidence="5">
    <location>
        <begin position="354"/>
        <end position="379"/>
    </location>
</feature>
<feature type="domain" description="Major facilitator superfamily (MFS) profile" evidence="6">
    <location>
        <begin position="63"/>
        <end position="519"/>
    </location>
</feature>
<feature type="transmembrane region" description="Helical" evidence="5">
    <location>
        <begin position="463"/>
        <end position="484"/>
    </location>
</feature>
<feature type="transmembrane region" description="Helical" evidence="5">
    <location>
        <begin position="316"/>
        <end position="342"/>
    </location>
</feature>
<evidence type="ECO:0000313" key="7">
    <source>
        <dbReference type="EMBL" id="KFA65723.1"/>
    </source>
</evidence>
<evidence type="ECO:0000256" key="5">
    <source>
        <dbReference type="SAM" id="Phobius"/>
    </source>
</evidence>
<feature type="transmembrane region" description="Helical" evidence="5">
    <location>
        <begin position="400"/>
        <end position="421"/>
    </location>
</feature>
<dbReference type="AlphaFoldDB" id="A0A084QP38"/>
<dbReference type="HOGENOM" id="CLU_008455_13_6_1"/>
<dbReference type="SUPFAM" id="SSF103473">
    <property type="entry name" value="MFS general substrate transporter"/>
    <property type="match status" value="1"/>
</dbReference>
<dbReference type="OMA" id="NEHVEDK"/>
<feature type="transmembrane region" description="Helical" evidence="5">
    <location>
        <begin position="133"/>
        <end position="153"/>
    </location>
</feature>
<feature type="transmembrane region" description="Helical" evidence="5">
    <location>
        <begin position="220"/>
        <end position="240"/>
    </location>
</feature>
<evidence type="ECO:0000256" key="3">
    <source>
        <dbReference type="ARBA" id="ARBA00022989"/>
    </source>
</evidence>
<reference evidence="7 8" key="1">
    <citation type="journal article" date="2014" name="BMC Genomics">
        <title>Comparative genome sequencing reveals chemotype-specific gene clusters in the toxigenic black mold Stachybotrys.</title>
        <authorList>
            <person name="Semeiks J."/>
            <person name="Borek D."/>
            <person name="Otwinowski Z."/>
            <person name="Grishin N.V."/>
        </authorList>
    </citation>
    <scope>NUCLEOTIDE SEQUENCE [LARGE SCALE GENOMIC DNA]</scope>
    <source>
        <strain evidence="7 8">IBT 40285</strain>
    </source>
</reference>
<keyword evidence="4 5" id="KW-0472">Membrane</keyword>
<dbReference type="PANTHER" id="PTHR23502">
    <property type="entry name" value="MAJOR FACILITATOR SUPERFAMILY"/>
    <property type="match status" value="1"/>
</dbReference>
<keyword evidence="8" id="KW-1185">Reference proteome</keyword>
<comment type="subcellular location">
    <subcellularLocation>
        <location evidence="1">Membrane</location>
        <topology evidence="1">Multi-pass membrane protein</topology>
    </subcellularLocation>
</comment>
<evidence type="ECO:0000256" key="1">
    <source>
        <dbReference type="ARBA" id="ARBA00004141"/>
    </source>
</evidence>
<dbReference type="InterPro" id="IPR011701">
    <property type="entry name" value="MFS"/>
</dbReference>
<proteinExistence type="predicted"/>
<accession>A0A084QP38</accession>
<evidence type="ECO:0000313" key="8">
    <source>
        <dbReference type="Proteomes" id="UP000028524"/>
    </source>
</evidence>
<gene>
    <name evidence="7" type="ORF">S40285_08317</name>
</gene>
<feature type="transmembrane region" description="Helical" evidence="5">
    <location>
        <begin position="101"/>
        <end position="121"/>
    </location>
</feature>
<feature type="transmembrane region" description="Helical" evidence="5">
    <location>
        <begin position="165"/>
        <end position="184"/>
    </location>
</feature>
<dbReference type="InterPro" id="IPR036259">
    <property type="entry name" value="MFS_trans_sf"/>
</dbReference>
<dbReference type="EMBL" id="KL660567">
    <property type="protein sequence ID" value="KFA65723.1"/>
    <property type="molecule type" value="Genomic_DNA"/>
</dbReference>
<dbReference type="GO" id="GO:0022857">
    <property type="term" value="F:transmembrane transporter activity"/>
    <property type="evidence" value="ECO:0007669"/>
    <property type="project" value="InterPro"/>
</dbReference>
<feature type="transmembrane region" description="Helical" evidence="5">
    <location>
        <begin position="433"/>
        <end position="451"/>
    </location>
</feature>
<feature type="transmembrane region" description="Helical" evidence="5">
    <location>
        <begin position="61"/>
        <end position="81"/>
    </location>
</feature>
<dbReference type="InParanoid" id="A0A084QP38"/>
<organism evidence="7 8">
    <name type="scientific">Stachybotrys chlorohalonatus (strain IBT 40285)</name>
    <dbReference type="NCBI Taxonomy" id="1283841"/>
    <lineage>
        <taxon>Eukaryota</taxon>
        <taxon>Fungi</taxon>
        <taxon>Dikarya</taxon>
        <taxon>Ascomycota</taxon>
        <taxon>Pezizomycotina</taxon>
        <taxon>Sordariomycetes</taxon>
        <taxon>Hypocreomycetidae</taxon>
        <taxon>Hypocreales</taxon>
        <taxon>Stachybotryaceae</taxon>
        <taxon>Stachybotrys</taxon>
    </lineage>
</organism>
<dbReference type="PROSITE" id="PS50850">
    <property type="entry name" value="MFS"/>
    <property type="match status" value="1"/>
</dbReference>
<evidence type="ECO:0000256" key="2">
    <source>
        <dbReference type="ARBA" id="ARBA00022692"/>
    </source>
</evidence>
<dbReference type="Gene3D" id="1.20.1250.20">
    <property type="entry name" value="MFS general substrate transporter like domains"/>
    <property type="match status" value="1"/>
</dbReference>
<evidence type="ECO:0000259" key="6">
    <source>
        <dbReference type="PROSITE" id="PS50850"/>
    </source>
</evidence>
<evidence type="ECO:0000256" key="4">
    <source>
        <dbReference type="ARBA" id="ARBA00023136"/>
    </source>
</evidence>
<dbReference type="PANTHER" id="PTHR23502:SF181">
    <property type="entry name" value="MAJOR FACILITATOR SUPERFAMILY (MFS) PROFILE DOMAIN-CONTAINING PROTEIN"/>
    <property type="match status" value="1"/>
</dbReference>
<dbReference type="GO" id="GO:0005886">
    <property type="term" value="C:plasma membrane"/>
    <property type="evidence" value="ECO:0007669"/>
    <property type="project" value="TreeGrafter"/>
</dbReference>
<name>A0A084QP38_STAC4</name>
<keyword evidence="2 5" id="KW-0812">Transmembrane</keyword>
<dbReference type="InterPro" id="IPR020846">
    <property type="entry name" value="MFS_dom"/>
</dbReference>
<dbReference type="Proteomes" id="UP000028524">
    <property type="component" value="Unassembled WGS sequence"/>
</dbReference>
<feature type="transmembrane region" description="Helical" evidence="5">
    <location>
        <begin position="191"/>
        <end position="214"/>
    </location>
</feature>
<dbReference type="Pfam" id="PF07690">
    <property type="entry name" value="MFS_1"/>
    <property type="match status" value="1"/>
</dbReference>
<dbReference type="OrthoDB" id="2585655at2759"/>
<protein>
    <recommendedName>
        <fullName evidence="6">Major facilitator superfamily (MFS) profile domain-containing protein</fullName>
    </recommendedName>
</protein>
<sequence>MAFREAFSLTQSAVKAATPPGTVVIVDYDHQTAREEHTILKVPLPSNSPRDPLNYETWRKITALVVVSIYAFVANFTSSVIAPALQLWPVTFPRDPQPYYVLSYLIAYHVLFLGISSLVWVPLASWMGKRPVLILATLLMTVCSMWCGFATSYDSLLAARILQAVGGGAADTVAPALVGDLFFVHQRGRAMGLYTVLLCTGPFFGGLVGGYIAFGHGWASIFWVSTAMSAFILLGVILFVPETMFSRHEHLRQQEVETQTAQHSASKDEARVIGIERPEIGTTEKLSFWEALAFRKPMGSLWQQYIRIVRAMHLPATWVITLHYAGLIGGVVTIATVGPYLVSHPPYLWGRNAGLINVGGMIGAVVGYVYTHFTSDSLLKRRAKSLREGVSEAEDRLPTLFLPLALAACGLLVFGFCAQYPDTNRWVGLEVGFAMLSFGLMQVPSVGFNYLIDSYHSLAADCFTVVTIARSLISFAWTFCVTQWVEDRGAAEPFGIFGMLLGLFALLTVPLWLWGKRSRIATAHMVETWGRA</sequence>
<dbReference type="STRING" id="1283841.A0A084QP38"/>
<feature type="transmembrane region" description="Helical" evidence="5">
    <location>
        <begin position="496"/>
        <end position="515"/>
    </location>
</feature>
<keyword evidence="3 5" id="KW-1133">Transmembrane helix</keyword>